<dbReference type="Gene3D" id="3.40.50.150">
    <property type="entry name" value="Vaccinia Virus protein VP39"/>
    <property type="match status" value="1"/>
</dbReference>
<dbReference type="CDD" id="cd02440">
    <property type="entry name" value="AdoMet_MTases"/>
    <property type="match status" value="1"/>
</dbReference>
<proteinExistence type="predicted"/>
<dbReference type="GO" id="GO:0032259">
    <property type="term" value="P:methylation"/>
    <property type="evidence" value="ECO:0007669"/>
    <property type="project" value="UniProtKB-KW"/>
</dbReference>
<dbReference type="AlphaFoldDB" id="A0A1W9HPP8"/>
<comment type="caution">
    <text evidence="2">The sequence shown here is derived from an EMBL/GenBank/DDBJ whole genome shotgun (WGS) entry which is preliminary data.</text>
</comment>
<sequence length="258" mass="28228">MCAPALADTSNGFDPAAFSELERWEEGHFWFEPRNTLIAGLAMQHFPEARSYLEVGCGTGFVLEPFVKSGRYARIVGSELHPSGLRVARQRWGHAVEWLQLDARALPARGAFDLVGAYDVIEHIAEDELVLREISAALRPAGGVILSVPQHPFLWSDADDAAKHVRRYRMGELEAKVNAAGLTVVASTSFMSLPLPLMLTSRFLRGRSGSARVAEVEVRPPRLVNSVLRSILTLEVKVALAGLPWPIGGSRVVVARKA</sequence>
<evidence type="ECO:0000259" key="1">
    <source>
        <dbReference type="Pfam" id="PF08241"/>
    </source>
</evidence>
<dbReference type="InterPro" id="IPR029063">
    <property type="entry name" value="SAM-dependent_MTases_sf"/>
</dbReference>
<dbReference type="GO" id="GO:0008757">
    <property type="term" value="F:S-adenosylmethionine-dependent methyltransferase activity"/>
    <property type="evidence" value="ECO:0007669"/>
    <property type="project" value="InterPro"/>
</dbReference>
<name>A0A1W9HPP8_9HYPH</name>
<keyword evidence="2" id="KW-0808">Transferase</keyword>
<reference evidence="2 3" key="1">
    <citation type="journal article" date="2017" name="Water Res.">
        <title>Comammox in drinking water systems.</title>
        <authorList>
            <person name="Wang Y."/>
            <person name="Ma L."/>
            <person name="Mao Y."/>
            <person name="Jiang X."/>
            <person name="Xia Y."/>
            <person name="Yu K."/>
            <person name="Li B."/>
            <person name="Zhang T."/>
        </authorList>
    </citation>
    <scope>NUCLEOTIDE SEQUENCE [LARGE SCALE GENOMIC DNA]</scope>
    <source>
        <strain evidence="2">SG_bin8</strain>
    </source>
</reference>
<evidence type="ECO:0000313" key="2">
    <source>
        <dbReference type="EMBL" id="OQW49420.1"/>
    </source>
</evidence>
<dbReference type="STRING" id="1827387.A4S15_01350"/>
<protein>
    <submittedName>
        <fullName evidence="2">Methyltransferase type 12</fullName>
    </submittedName>
</protein>
<dbReference type="Proteomes" id="UP000192872">
    <property type="component" value="Unassembled WGS sequence"/>
</dbReference>
<dbReference type="InterPro" id="IPR013216">
    <property type="entry name" value="Methyltransf_11"/>
</dbReference>
<keyword evidence="2" id="KW-0489">Methyltransferase</keyword>
<dbReference type="PANTHER" id="PTHR43861">
    <property type="entry name" value="TRANS-ACONITATE 2-METHYLTRANSFERASE-RELATED"/>
    <property type="match status" value="1"/>
</dbReference>
<organism evidence="2 3">
    <name type="scientific">Candidatus Raskinella chloraquaticus</name>
    <dbReference type="NCBI Taxonomy" id="1951219"/>
    <lineage>
        <taxon>Bacteria</taxon>
        <taxon>Pseudomonadati</taxon>
        <taxon>Pseudomonadota</taxon>
        <taxon>Alphaproteobacteria</taxon>
        <taxon>Hyphomicrobiales</taxon>
        <taxon>Phreatobacteraceae</taxon>
        <taxon>Candidatus Raskinella</taxon>
    </lineage>
</organism>
<dbReference type="RefSeq" id="WP_376802884.1">
    <property type="nucleotide sequence ID" value="NZ_DBNB01000019.1"/>
</dbReference>
<gene>
    <name evidence="2" type="ORF">A4S15_01350</name>
</gene>
<feature type="domain" description="Methyltransferase type 11" evidence="1">
    <location>
        <begin position="53"/>
        <end position="145"/>
    </location>
</feature>
<evidence type="ECO:0000313" key="3">
    <source>
        <dbReference type="Proteomes" id="UP000192872"/>
    </source>
</evidence>
<dbReference type="SUPFAM" id="SSF53335">
    <property type="entry name" value="S-adenosyl-L-methionine-dependent methyltransferases"/>
    <property type="match status" value="1"/>
</dbReference>
<dbReference type="Pfam" id="PF08241">
    <property type="entry name" value="Methyltransf_11"/>
    <property type="match status" value="1"/>
</dbReference>
<dbReference type="EMBL" id="LWDL01000031">
    <property type="protein sequence ID" value="OQW49420.1"/>
    <property type="molecule type" value="Genomic_DNA"/>
</dbReference>
<accession>A0A1W9HPP8</accession>